<evidence type="ECO:0000259" key="3">
    <source>
        <dbReference type="SMART" id="SM00849"/>
    </source>
</evidence>
<keyword evidence="1 2" id="KW-0378">Hydrolase</keyword>
<feature type="domain" description="Metallo-beta-lactamase" evidence="3">
    <location>
        <begin position="7"/>
        <end position="189"/>
    </location>
</feature>
<comment type="similarity">
    <text evidence="2">Belongs to the UPF0173 family.</text>
</comment>
<dbReference type="InterPro" id="IPR022877">
    <property type="entry name" value="UPF0173"/>
</dbReference>
<reference evidence="4 5" key="1">
    <citation type="submission" date="2022-08" db="EMBL/GenBank/DDBJ databases">
        <title>Aerococcaceae sp. nov isolated from spoiled eye mask.</title>
        <authorList>
            <person name="Zhou G."/>
            <person name="Xie X.-B."/>
            <person name="Shi Q.-S."/>
            <person name="Wang Y.-S."/>
            <person name="Wen X."/>
            <person name="Peng H."/>
            <person name="Yang X.-J."/>
            <person name="Tao H.-B."/>
            <person name="Huang X.-M."/>
        </authorList>
    </citation>
    <scope>NUCLEOTIDE SEQUENCE [LARGE SCALE GENOMIC DNA]</scope>
    <source>
        <strain evidence="5">DM20194951</strain>
    </source>
</reference>
<dbReference type="PANTHER" id="PTHR43546:SF3">
    <property type="entry name" value="UPF0173 METAL-DEPENDENT HYDROLASE MJ1163"/>
    <property type="match status" value="1"/>
</dbReference>
<dbReference type="InterPro" id="IPR036866">
    <property type="entry name" value="RibonucZ/Hydroxyglut_hydro"/>
</dbReference>
<sequence length="225" mass="24754">MEISFHGQSCVYIEHDGLRIIIDPFITGNELSDLEANDVDVDFILLTHGHNDHFGDTISIAKRCNATVIAPNEVANFVAAKGIESIGGSGHYAFGELKFVPAHHSSSYQENGQVFYMGVATGMILKIGGKTIYHTGDTWLFSDMKLIADRNGPIDVLFIPIGDHYTMGIEDAAYATNELVKPSIVVPVHYNTFPPIQQDPNRFKAIIDDSIDCQILEPGDKVNFN</sequence>
<proteinExistence type="inferred from homology"/>
<dbReference type="SUPFAM" id="SSF56281">
    <property type="entry name" value="Metallo-hydrolase/oxidoreductase"/>
    <property type="match status" value="1"/>
</dbReference>
<evidence type="ECO:0000256" key="1">
    <source>
        <dbReference type="ARBA" id="ARBA00022801"/>
    </source>
</evidence>
<protein>
    <recommendedName>
        <fullName evidence="2">UPF0173 metal-dependent hydrolase NRE15_08190</fullName>
    </recommendedName>
</protein>
<dbReference type="InterPro" id="IPR001279">
    <property type="entry name" value="Metallo-B-lactamas"/>
</dbReference>
<dbReference type="EMBL" id="CP102453">
    <property type="protein sequence ID" value="UUX32899.1"/>
    <property type="molecule type" value="Genomic_DNA"/>
</dbReference>
<dbReference type="HAMAP" id="MF_00457">
    <property type="entry name" value="UPF0173"/>
    <property type="match status" value="1"/>
</dbReference>
<name>A0ABY5P2M5_9LACT</name>
<dbReference type="Gene3D" id="3.60.15.10">
    <property type="entry name" value="Ribonuclease Z/Hydroxyacylglutathione hydrolase-like"/>
    <property type="match status" value="1"/>
</dbReference>
<dbReference type="SMART" id="SM00849">
    <property type="entry name" value="Lactamase_B"/>
    <property type="match status" value="1"/>
</dbReference>
<accession>A0ABY5P2M5</accession>
<dbReference type="InterPro" id="IPR050114">
    <property type="entry name" value="UPF0173_UPF0282_UlaG_hydrolase"/>
</dbReference>
<keyword evidence="5" id="KW-1185">Reference proteome</keyword>
<dbReference type="PANTHER" id="PTHR43546">
    <property type="entry name" value="UPF0173 METAL-DEPENDENT HYDROLASE MJ1163-RELATED"/>
    <property type="match status" value="1"/>
</dbReference>
<evidence type="ECO:0000313" key="5">
    <source>
        <dbReference type="Proteomes" id="UP001315967"/>
    </source>
</evidence>
<dbReference type="Pfam" id="PF13483">
    <property type="entry name" value="Lactamase_B_3"/>
    <property type="match status" value="1"/>
</dbReference>
<dbReference type="Proteomes" id="UP001315967">
    <property type="component" value="Chromosome"/>
</dbReference>
<dbReference type="NCBIfam" id="NF001911">
    <property type="entry name" value="PRK00685.1"/>
    <property type="match status" value="1"/>
</dbReference>
<dbReference type="GO" id="GO:0016787">
    <property type="term" value="F:hydrolase activity"/>
    <property type="evidence" value="ECO:0007669"/>
    <property type="project" value="UniProtKB-KW"/>
</dbReference>
<organism evidence="4 5">
    <name type="scientific">Fundicoccus culcitae</name>
    <dbReference type="NCBI Taxonomy" id="2969821"/>
    <lineage>
        <taxon>Bacteria</taxon>
        <taxon>Bacillati</taxon>
        <taxon>Bacillota</taxon>
        <taxon>Bacilli</taxon>
        <taxon>Lactobacillales</taxon>
        <taxon>Aerococcaceae</taxon>
        <taxon>Fundicoccus</taxon>
    </lineage>
</organism>
<dbReference type="RefSeq" id="WP_313792401.1">
    <property type="nucleotide sequence ID" value="NZ_CP102453.1"/>
</dbReference>
<gene>
    <name evidence="4" type="ORF">NRE15_08190</name>
</gene>
<evidence type="ECO:0000313" key="4">
    <source>
        <dbReference type="EMBL" id="UUX32899.1"/>
    </source>
</evidence>
<evidence type="ECO:0000256" key="2">
    <source>
        <dbReference type="HAMAP-Rule" id="MF_00457"/>
    </source>
</evidence>